<accession>R7VYM7</accession>
<reference evidence="2" key="1">
    <citation type="submission" date="2015-06" db="UniProtKB">
        <authorList>
            <consortium name="EnsemblPlants"/>
        </authorList>
    </citation>
    <scope>IDENTIFICATION</scope>
</reference>
<evidence type="ECO:0000313" key="2">
    <source>
        <dbReference type="EnsemblPlants" id="EMT00083"/>
    </source>
</evidence>
<dbReference type="PANTHER" id="PTHR10146">
    <property type="entry name" value="PROLINE SYNTHETASE CO-TRANSCRIBED BACTERIAL HOMOLOG PROTEIN"/>
    <property type="match status" value="1"/>
</dbReference>
<keyword evidence="1" id="KW-0663">Pyridoxal phosphate</keyword>
<dbReference type="GO" id="GO:0030170">
    <property type="term" value="F:pyridoxal phosphate binding"/>
    <property type="evidence" value="ECO:0007669"/>
    <property type="project" value="InterPro"/>
</dbReference>
<dbReference type="SUPFAM" id="SSF51419">
    <property type="entry name" value="PLP-binding barrel"/>
    <property type="match status" value="1"/>
</dbReference>
<sequence>MSRVQQVATRSGRAQESMRVVAVSKTKPVGVICGVYDADHRCFGENYVQELIGKAPQADLSLPHHDTRKENQVESWRMAGLHMVLHFPLIMFRRCQTAVVVCQITVPGKYIGLDLVTSAHMSTDLPFFPSPPSPTHPRTVARRHLGGVLRHLGAME</sequence>
<name>R7VYM7_AEGTA</name>
<organism evidence="2">
    <name type="scientific">Aegilops tauschii</name>
    <name type="common">Tausch's goatgrass</name>
    <name type="synonym">Aegilops squarrosa</name>
    <dbReference type="NCBI Taxonomy" id="37682"/>
    <lineage>
        <taxon>Eukaryota</taxon>
        <taxon>Viridiplantae</taxon>
        <taxon>Streptophyta</taxon>
        <taxon>Embryophyta</taxon>
        <taxon>Tracheophyta</taxon>
        <taxon>Spermatophyta</taxon>
        <taxon>Magnoliopsida</taxon>
        <taxon>Liliopsida</taxon>
        <taxon>Poales</taxon>
        <taxon>Poaceae</taxon>
        <taxon>BOP clade</taxon>
        <taxon>Pooideae</taxon>
        <taxon>Triticodae</taxon>
        <taxon>Triticeae</taxon>
        <taxon>Triticinae</taxon>
        <taxon>Aegilops</taxon>
    </lineage>
</organism>
<dbReference type="PANTHER" id="PTHR10146:SF14">
    <property type="entry name" value="PYRIDOXAL PHOSPHATE HOMEOSTASIS PROTEIN"/>
    <property type="match status" value="1"/>
</dbReference>
<proteinExistence type="predicted"/>
<protein>
    <submittedName>
        <fullName evidence="2">Uncharacterized protein</fullName>
    </submittedName>
</protein>
<dbReference type="EnsemblPlants" id="EMT00083">
    <property type="protein sequence ID" value="EMT00083"/>
    <property type="gene ID" value="F775_25163"/>
</dbReference>
<dbReference type="InterPro" id="IPR029066">
    <property type="entry name" value="PLP-binding_barrel"/>
</dbReference>
<dbReference type="AlphaFoldDB" id="R7VYM7"/>
<dbReference type="Gene3D" id="3.20.20.10">
    <property type="entry name" value="Alanine racemase"/>
    <property type="match status" value="1"/>
</dbReference>
<evidence type="ECO:0000256" key="1">
    <source>
        <dbReference type="ARBA" id="ARBA00022898"/>
    </source>
</evidence>
<dbReference type="InterPro" id="IPR011078">
    <property type="entry name" value="PyrdxlP_homeostasis"/>
</dbReference>